<dbReference type="GO" id="GO:0016705">
    <property type="term" value="F:oxidoreductase activity, acting on paired donors, with incorporation or reduction of molecular oxygen"/>
    <property type="evidence" value="ECO:0007669"/>
    <property type="project" value="InterPro"/>
</dbReference>
<feature type="binding site" description="axial binding residue" evidence="8">
    <location>
        <position position="63"/>
    </location>
    <ligand>
        <name>heme</name>
        <dbReference type="ChEBI" id="CHEBI:30413"/>
    </ligand>
    <ligandPart>
        <name>Fe</name>
        <dbReference type="ChEBI" id="CHEBI:18248"/>
    </ligandPart>
</feature>
<dbReference type="InterPro" id="IPR036396">
    <property type="entry name" value="Cyt_P450_sf"/>
</dbReference>
<evidence type="ECO:0000256" key="2">
    <source>
        <dbReference type="ARBA" id="ARBA00010617"/>
    </source>
</evidence>
<evidence type="ECO:0000313" key="10">
    <source>
        <dbReference type="Proteomes" id="UP000076584"/>
    </source>
</evidence>
<dbReference type="PANTHER" id="PTHR24305">
    <property type="entry name" value="CYTOCHROME P450"/>
    <property type="match status" value="1"/>
</dbReference>
<dbReference type="Proteomes" id="UP000076584">
    <property type="component" value="Unassembled WGS sequence"/>
</dbReference>
<dbReference type="InterPro" id="IPR002401">
    <property type="entry name" value="Cyt_P450_E_grp-I"/>
</dbReference>
<dbReference type="EMBL" id="LFIW01002614">
    <property type="protein sequence ID" value="KZL65607.1"/>
    <property type="molecule type" value="Genomic_DNA"/>
</dbReference>
<gene>
    <name evidence="9" type="ORF">CI238_06273</name>
</gene>
<reference evidence="9 10" key="1">
    <citation type="submission" date="2015-06" db="EMBL/GenBank/DDBJ databases">
        <title>Survival trade-offs in plant roots during colonization by closely related pathogenic and mutualistic fungi.</title>
        <authorList>
            <person name="Hacquard S."/>
            <person name="Kracher B."/>
            <person name="Hiruma K."/>
            <person name="Weinman A."/>
            <person name="Muench P."/>
            <person name="Garrido Oter R."/>
            <person name="Ver Loren van Themaat E."/>
            <person name="Dallerey J.-F."/>
            <person name="Damm U."/>
            <person name="Henrissat B."/>
            <person name="Lespinet O."/>
            <person name="Thon M."/>
            <person name="Kemen E."/>
            <person name="McHardy A.C."/>
            <person name="Schulze-Lefert P."/>
            <person name="O'Connell R.J."/>
        </authorList>
    </citation>
    <scope>NUCLEOTIDE SEQUENCE [LARGE SCALE GENOMIC DNA]</scope>
    <source>
        <strain evidence="9 10">MAFF 238704</strain>
    </source>
</reference>
<evidence type="ECO:0000256" key="5">
    <source>
        <dbReference type="ARBA" id="ARBA00023002"/>
    </source>
</evidence>
<dbReference type="PRINTS" id="PR00463">
    <property type="entry name" value="EP450I"/>
</dbReference>
<dbReference type="STRING" id="1573173.A0A166NET8"/>
<dbReference type="SUPFAM" id="SSF48264">
    <property type="entry name" value="Cytochrome P450"/>
    <property type="match status" value="1"/>
</dbReference>
<comment type="caution">
    <text evidence="9">The sequence shown here is derived from an EMBL/GenBank/DDBJ whole genome shotgun (WGS) entry which is preliminary data.</text>
</comment>
<dbReference type="InterPro" id="IPR001128">
    <property type="entry name" value="Cyt_P450"/>
</dbReference>
<keyword evidence="7" id="KW-0503">Monooxygenase</keyword>
<comment type="similarity">
    <text evidence="2">Belongs to the cytochrome P450 family.</text>
</comment>
<keyword evidence="6 8" id="KW-0408">Iron</keyword>
<dbReference type="PANTHER" id="PTHR24305:SF187">
    <property type="entry name" value="P450, PUTATIVE (EUROFUNG)-RELATED"/>
    <property type="match status" value="1"/>
</dbReference>
<dbReference type="GO" id="GO:0020037">
    <property type="term" value="F:heme binding"/>
    <property type="evidence" value="ECO:0007669"/>
    <property type="project" value="InterPro"/>
</dbReference>
<evidence type="ECO:0000256" key="4">
    <source>
        <dbReference type="ARBA" id="ARBA00022723"/>
    </source>
</evidence>
<protein>
    <submittedName>
        <fullName evidence="9">Cytochrome p450</fullName>
    </submittedName>
</protein>
<keyword evidence="5" id="KW-0560">Oxidoreductase</keyword>
<evidence type="ECO:0000256" key="3">
    <source>
        <dbReference type="ARBA" id="ARBA00022617"/>
    </source>
</evidence>
<dbReference type="AlphaFoldDB" id="A0A166NET8"/>
<dbReference type="Pfam" id="PF00067">
    <property type="entry name" value="p450"/>
    <property type="match status" value="1"/>
</dbReference>
<accession>A0A166NET8</accession>
<evidence type="ECO:0000256" key="1">
    <source>
        <dbReference type="ARBA" id="ARBA00001971"/>
    </source>
</evidence>
<evidence type="ECO:0000313" key="9">
    <source>
        <dbReference type="EMBL" id="KZL65607.1"/>
    </source>
</evidence>
<dbReference type="GO" id="GO:0005506">
    <property type="term" value="F:iron ion binding"/>
    <property type="evidence" value="ECO:0007669"/>
    <property type="project" value="InterPro"/>
</dbReference>
<sequence length="149" mass="16470">MVPVPVGFGRGLCLKNNGCFVAKIDERLFSQANEFIPERWTTRPEMARDPIAFVPFSTGKYSCVGKQLGLMEIRYYASQIIHRYNVTFAPEQTAQVFIEGKKDGVYSISAGVGTPPTFNLDNQGLSSVNVALVWLHKLDNVQGRGALSL</sequence>
<keyword evidence="10" id="KW-1185">Reference proteome</keyword>
<evidence type="ECO:0000256" key="8">
    <source>
        <dbReference type="PIRSR" id="PIRSR602401-1"/>
    </source>
</evidence>
<keyword evidence="4 8" id="KW-0479">Metal-binding</keyword>
<dbReference type="InterPro" id="IPR050121">
    <property type="entry name" value="Cytochrome_P450_monoxygenase"/>
</dbReference>
<evidence type="ECO:0000256" key="6">
    <source>
        <dbReference type="ARBA" id="ARBA00023004"/>
    </source>
</evidence>
<dbReference type="GO" id="GO:0004497">
    <property type="term" value="F:monooxygenase activity"/>
    <property type="evidence" value="ECO:0007669"/>
    <property type="project" value="UniProtKB-KW"/>
</dbReference>
<organism evidence="9 10">
    <name type="scientific">Colletotrichum incanum</name>
    <name type="common">Soybean anthracnose fungus</name>
    <dbReference type="NCBI Taxonomy" id="1573173"/>
    <lineage>
        <taxon>Eukaryota</taxon>
        <taxon>Fungi</taxon>
        <taxon>Dikarya</taxon>
        <taxon>Ascomycota</taxon>
        <taxon>Pezizomycotina</taxon>
        <taxon>Sordariomycetes</taxon>
        <taxon>Hypocreomycetidae</taxon>
        <taxon>Glomerellales</taxon>
        <taxon>Glomerellaceae</taxon>
        <taxon>Colletotrichum</taxon>
        <taxon>Colletotrichum spaethianum species complex</taxon>
    </lineage>
</organism>
<comment type="cofactor">
    <cofactor evidence="1 8">
        <name>heme</name>
        <dbReference type="ChEBI" id="CHEBI:30413"/>
    </cofactor>
</comment>
<name>A0A166NET8_COLIC</name>
<keyword evidence="3 8" id="KW-0349">Heme</keyword>
<proteinExistence type="inferred from homology"/>
<evidence type="ECO:0000256" key="7">
    <source>
        <dbReference type="ARBA" id="ARBA00023033"/>
    </source>
</evidence>
<dbReference type="Gene3D" id="1.10.630.10">
    <property type="entry name" value="Cytochrome P450"/>
    <property type="match status" value="1"/>
</dbReference>